<gene>
    <name evidence="1" type="ORF">FB473_000987</name>
</gene>
<protein>
    <submittedName>
        <fullName evidence="1">Uncharacterized protein</fullName>
    </submittedName>
</protein>
<dbReference type="InterPro" id="IPR054206">
    <property type="entry name" value="DUF6912"/>
</dbReference>
<comment type="caution">
    <text evidence="1">The sequence shown here is derived from an EMBL/GenBank/DDBJ whole genome shotgun (WGS) entry which is preliminary data.</text>
</comment>
<dbReference type="Proteomes" id="UP000749311">
    <property type="component" value="Unassembled WGS sequence"/>
</dbReference>
<sequence>MARLLVCVPVDREQARVIASGLDLPGPLPVFTVTPELLGTFGLEASDTEEAEYAALLLASIYALARHGERLVLTAQVDDGLLDAGFEQTNGGRLLRELRAPSVEAWFADDGDAPVAGAAAAAAGLELDAAWETPEVADLLAGHDLLWHSIVELGRD</sequence>
<dbReference type="EMBL" id="JAAMOZ010000001">
    <property type="protein sequence ID" value="NIH56342.1"/>
    <property type="molecule type" value="Genomic_DNA"/>
</dbReference>
<name>A0ABX0SD80_9ACTN</name>
<dbReference type="RefSeq" id="WP_167165355.1">
    <property type="nucleotide sequence ID" value="NZ_BAAAOO010000002.1"/>
</dbReference>
<dbReference type="Pfam" id="PF21853">
    <property type="entry name" value="DUF6912"/>
    <property type="match status" value="1"/>
</dbReference>
<reference evidence="1 2" key="1">
    <citation type="submission" date="2020-02" db="EMBL/GenBank/DDBJ databases">
        <title>Sequencing the genomes of 1000 actinobacteria strains.</title>
        <authorList>
            <person name="Klenk H.-P."/>
        </authorList>
    </citation>
    <scope>NUCLEOTIDE SEQUENCE [LARGE SCALE GENOMIC DNA]</scope>
    <source>
        <strain evidence="1 2">DSM 19609</strain>
    </source>
</reference>
<accession>A0ABX0SD80</accession>
<evidence type="ECO:0000313" key="2">
    <source>
        <dbReference type="Proteomes" id="UP000749311"/>
    </source>
</evidence>
<proteinExistence type="predicted"/>
<evidence type="ECO:0000313" key="1">
    <source>
        <dbReference type="EMBL" id="NIH56342.1"/>
    </source>
</evidence>
<organism evidence="1 2">
    <name type="scientific">Brooklawnia cerclae</name>
    <dbReference type="NCBI Taxonomy" id="349934"/>
    <lineage>
        <taxon>Bacteria</taxon>
        <taxon>Bacillati</taxon>
        <taxon>Actinomycetota</taxon>
        <taxon>Actinomycetes</taxon>
        <taxon>Propionibacteriales</taxon>
        <taxon>Propionibacteriaceae</taxon>
        <taxon>Brooklawnia</taxon>
    </lineage>
</organism>
<keyword evidence="2" id="KW-1185">Reference proteome</keyword>